<feature type="transmembrane region" description="Helical" evidence="1">
    <location>
        <begin position="724"/>
        <end position="742"/>
    </location>
</feature>
<reference evidence="2 3" key="1">
    <citation type="journal article" date="2019" name="Environ. Microbiol.">
        <title>At the nexus of three kingdoms: the genome of the mycorrhizal fungus Gigaspora margarita provides insights into plant, endobacterial and fungal interactions.</title>
        <authorList>
            <person name="Venice F."/>
            <person name="Ghignone S."/>
            <person name="Salvioli di Fossalunga A."/>
            <person name="Amselem J."/>
            <person name="Novero M."/>
            <person name="Xianan X."/>
            <person name="Sedzielewska Toro K."/>
            <person name="Morin E."/>
            <person name="Lipzen A."/>
            <person name="Grigoriev I.V."/>
            <person name="Henrissat B."/>
            <person name="Martin F.M."/>
            <person name="Bonfante P."/>
        </authorList>
    </citation>
    <scope>NUCLEOTIDE SEQUENCE [LARGE SCALE GENOMIC DNA]</scope>
    <source>
        <strain evidence="2 3">BEG34</strain>
    </source>
</reference>
<dbReference type="Proteomes" id="UP000439903">
    <property type="component" value="Unassembled WGS sequence"/>
</dbReference>
<dbReference type="EMBL" id="WTPW01000339">
    <property type="protein sequence ID" value="KAF0521128.1"/>
    <property type="molecule type" value="Genomic_DNA"/>
</dbReference>
<accession>A0A8H4APY5</accession>
<sequence>MAFNRYNLNKTLKNILVIWVLLLLCNFTFSRSKLLYSSSKNDLSDYKHFSVSSSYDGSFIINVMDDKNQSKAIHALLQNGSTIFIDLNFLNKDIKRIFPLNMKHYLLLYDNNNNQSTGIVLNWSSKIVKENIFVANKTVENSNIVAIPDVRLSSFIISSKDVRTVNWIVYNLPQDESSIVDDLIYDTFVLSDNSSLRFIFPTIDGSYGFITTELSYEINGIFNAPVPILSIYYMFLTPLTHQISKKFLLHYARNVSEISYISCSPSYNEIGNVCLITELVENFQNNSLFITYQVDFLSSGSVVEVHALYFQLMYTNYSVQYDCQPLFYGGVVITSWNVKNNIIKRDINSRVSTSTPSATNVNNYGGDVAPIPPALFINFTTRIISPDGNEIGWDFGSIKSNLTPTSAQFYVMKNNTYTLYVVYGSDNGSNAWDIFVTDLPKFKEDFGYENPNIISTYPTINETVSPYNITFIAITFSNSISKSLNNIIIYQIDIITKQFKPRKIFSGSSNYCVILNNTFKCNVSSSIFNQWNSSYMITMDDNFVKFATTNEPSYGIEKNKWIFKTASRTVPEQYSGIISYLYNYVGIYFLMSHIYILDKAIGVVRLTQDGTRQYDSRSPSDKSEFLNNLRQELITSIPINSERLQLTNRIQYDPSVSSQYLLQIEILPTKDPYQDSVSRIVKSITELIKDESTIIYMNNYTKYLDSSYGFTININLWDEIKWKLLGLLIGCIILLAIALWARSKYPEGQSFTICQIAFIFVGLILDILFIAKNGKDVPWLYFPSIIILIDSIIFNMVIALILITREIRTNLLFIKWLNKYKSIVSAFTICSSADISLFEFLTSKFASFEIFNAPISDFTICWIYWGTIINIFIKNIPQLVIQILYYIFTVKYEAIPFLTLITGSIALLNTIILKLFKYFSGREESLHQTTYDICNY</sequence>
<feature type="transmembrane region" description="Helical" evidence="1">
    <location>
        <begin position="823"/>
        <end position="841"/>
    </location>
</feature>
<feature type="transmembrane region" description="Helical" evidence="1">
    <location>
        <begin position="862"/>
        <end position="888"/>
    </location>
</feature>
<comment type="caution">
    <text evidence="2">The sequence shown here is derived from an EMBL/GenBank/DDBJ whole genome shotgun (WGS) entry which is preliminary data.</text>
</comment>
<keyword evidence="3" id="KW-1185">Reference proteome</keyword>
<evidence type="ECO:0000313" key="3">
    <source>
        <dbReference type="Proteomes" id="UP000439903"/>
    </source>
</evidence>
<dbReference type="OrthoDB" id="2152535at2759"/>
<dbReference type="AlphaFoldDB" id="A0A8H4APY5"/>
<feature type="transmembrane region" description="Helical" evidence="1">
    <location>
        <begin position="748"/>
        <end position="768"/>
    </location>
</feature>
<feature type="transmembrane region" description="Helical" evidence="1">
    <location>
        <begin position="780"/>
        <end position="803"/>
    </location>
</feature>
<gene>
    <name evidence="2" type="ORF">F8M41_015918</name>
</gene>
<evidence type="ECO:0000256" key="1">
    <source>
        <dbReference type="SAM" id="Phobius"/>
    </source>
</evidence>
<evidence type="ECO:0000313" key="2">
    <source>
        <dbReference type="EMBL" id="KAF0521128.1"/>
    </source>
</evidence>
<organism evidence="2 3">
    <name type="scientific">Gigaspora margarita</name>
    <dbReference type="NCBI Taxonomy" id="4874"/>
    <lineage>
        <taxon>Eukaryota</taxon>
        <taxon>Fungi</taxon>
        <taxon>Fungi incertae sedis</taxon>
        <taxon>Mucoromycota</taxon>
        <taxon>Glomeromycotina</taxon>
        <taxon>Glomeromycetes</taxon>
        <taxon>Diversisporales</taxon>
        <taxon>Gigasporaceae</taxon>
        <taxon>Gigaspora</taxon>
    </lineage>
</organism>
<keyword evidence="1" id="KW-1133">Transmembrane helix</keyword>
<keyword evidence="1" id="KW-0472">Membrane</keyword>
<protein>
    <submittedName>
        <fullName evidence="2">Uncharacterized protein</fullName>
    </submittedName>
</protein>
<keyword evidence="1" id="KW-0812">Transmembrane</keyword>
<proteinExistence type="predicted"/>
<name>A0A8H4APY5_GIGMA</name>
<feature type="transmembrane region" description="Helical" evidence="1">
    <location>
        <begin position="894"/>
        <end position="916"/>
    </location>
</feature>